<evidence type="ECO:0000313" key="2">
    <source>
        <dbReference type="Proteomes" id="UP000186308"/>
    </source>
</evidence>
<name>A0A8G2CM17_ACIRU</name>
<dbReference type="SUPFAM" id="SSF53254">
    <property type="entry name" value="Phosphoglycerate mutase-like"/>
    <property type="match status" value="1"/>
</dbReference>
<accession>A0A8G2CM17</accession>
<dbReference type="InterPro" id="IPR029033">
    <property type="entry name" value="His_PPase_superfam"/>
</dbReference>
<evidence type="ECO:0000313" key="1">
    <source>
        <dbReference type="EMBL" id="SIR13887.1"/>
    </source>
</evidence>
<dbReference type="RefSeq" id="WP_029314078.1">
    <property type="nucleotide sequence ID" value="NZ_FTNE01000016.1"/>
</dbReference>
<dbReference type="Proteomes" id="UP000186308">
    <property type="component" value="Unassembled WGS sequence"/>
</dbReference>
<protein>
    <submittedName>
        <fullName evidence="1">Phosphohistidine phosphatase</fullName>
    </submittedName>
</protein>
<dbReference type="InterPro" id="IPR013078">
    <property type="entry name" value="His_Pase_superF_clade-1"/>
</dbReference>
<reference evidence="1 2" key="1">
    <citation type="submission" date="2017-01" db="EMBL/GenBank/DDBJ databases">
        <authorList>
            <person name="Varghese N."/>
            <person name="Submissions S."/>
        </authorList>
    </citation>
    <scope>NUCLEOTIDE SEQUENCE [LARGE SCALE GENOMIC DNA]</scope>
    <source>
        <strain evidence="1 2">ATCC 35905</strain>
    </source>
</reference>
<dbReference type="OrthoDB" id="9810154at2"/>
<dbReference type="PANTHER" id="PTHR47623:SF1">
    <property type="entry name" value="OS09G0287300 PROTEIN"/>
    <property type="match status" value="1"/>
</dbReference>
<dbReference type="EMBL" id="FTNE01000016">
    <property type="protein sequence ID" value="SIR13887.1"/>
    <property type="molecule type" value="Genomic_DNA"/>
</dbReference>
<organism evidence="1 2">
    <name type="scientific">Acidiphilium rubrum</name>
    <dbReference type="NCBI Taxonomy" id="526"/>
    <lineage>
        <taxon>Bacteria</taxon>
        <taxon>Pseudomonadati</taxon>
        <taxon>Pseudomonadota</taxon>
        <taxon>Alphaproteobacteria</taxon>
        <taxon>Acetobacterales</taxon>
        <taxon>Acidocellaceae</taxon>
        <taxon>Acidiphilium</taxon>
    </lineage>
</organism>
<dbReference type="PANTHER" id="PTHR47623">
    <property type="entry name" value="OS09G0287300 PROTEIN"/>
    <property type="match status" value="1"/>
</dbReference>
<proteinExistence type="predicted"/>
<sequence>MHQLILMRHAKAERGRDDEPDHMRALSPAGRDAALRMRGLARSLGLEPDVVLVSSARRTRETLDCVAFWDDQPNIETLDALYMAPPARLLEILQGLRETVRSVMIIGHNPGLHDLALDLAAGAPGARAAPSAAHIALNEGFPTARLADFLVLTPWRDLRAAGVRLQRVIDPPTTR</sequence>
<keyword evidence="2" id="KW-1185">Reference proteome</keyword>
<gene>
    <name evidence="1" type="ORF">SAMN05421828_11681</name>
</gene>
<dbReference type="AlphaFoldDB" id="A0A8G2CM17"/>
<dbReference type="Gene3D" id="3.40.50.1240">
    <property type="entry name" value="Phosphoglycerate mutase-like"/>
    <property type="match status" value="1"/>
</dbReference>
<dbReference type="CDD" id="cd07067">
    <property type="entry name" value="HP_PGM_like"/>
    <property type="match status" value="1"/>
</dbReference>
<comment type="caution">
    <text evidence="1">The sequence shown here is derived from an EMBL/GenBank/DDBJ whole genome shotgun (WGS) entry which is preliminary data.</text>
</comment>